<organism evidence="2 4">
    <name type="scientific">Micromonospora peucetia</name>
    <dbReference type="NCBI Taxonomy" id="47871"/>
    <lineage>
        <taxon>Bacteria</taxon>
        <taxon>Bacillati</taxon>
        <taxon>Actinomycetota</taxon>
        <taxon>Actinomycetes</taxon>
        <taxon>Micromonosporales</taxon>
        <taxon>Micromonosporaceae</taxon>
        <taxon>Micromonospora</taxon>
    </lineage>
</organism>
<feature type="transmembrane region" description="Helical" evidence="1">
    <location>
        <begin position="20"/>
        <end position="42"/>
    </location>
</feature>
<accession>A0A1C6W643</accession>
<dbReference type="EMBL" id="FMIC01000002">
    <property type="protein sequence ID" value="SCL73998.1"/>
    <property type="molecule type" value="Genomic_DNA"/>
</dbReference>
<keyword evidence="1" id="KW-0812">Transmembrane</keyword>
<protein>
    <submittedName>
        <fullName evidence="3">DUF3592 domain-containing protein</fullName>
    </submittedName>
</protein>
<evidence type="ECO:0000313" key="2">
    <source>
        <dbReference type="EMBL" id="SCL73998.1"/>
    </source>
</evidence>
<gene>
    <name evidence="2" type="ORF">GA0070608_6318</name>
    <name evidence="3" type="ORF">OIE14_02595</name>
</gene>
<evidence type="ECO:0000256" key="1">
    <source>
        <dbReference type="SAM" id="Phobius"/>
    </source>
</evidence>
<dbReference type="RefSeq" id="WP_141719606.1">
    <property type="nucleotide sequence ID" value="NZ_CP109071.1"/>
</dbReference>
<dbReference type="AlphaFoldDB" id="A0A1C6W643"/>
<evidence type="ECO:0000313" key="3">
    <source>
        <dbReference type="EMBL" id="WSA32986.1"/>
    </source>
</evidence>
<proteinExistence type="predicted"/>
<keyword evidence="5" id="KW-1185">Reference proteome</keyword>
<evidence type="ECO:0000313" key="4">
    <source>
        <dbReference type="Proteomes" id="UP000199343"/>
    </source>
</evidence>
<dbReference type="STRING" id="47871.GA0070608_6318"/>
<dbReference type="Proteomes" id="UP001334804">
    <property type="component" value="Chromosome"/>
</dbReference>
<dbReference type="Proteomes" id="UP000199343">
    <property type="component" value="Unassembled WGS sequence"/>
</dbReference>
<name>A0A1C6W643_9ACTN</name>
<keyword evidence="1" id="KW-1133">Transmembrane helix</keyword>
<reference evidence="3 5" key="2">
    <citation type="submission" date="2022-10" db="EMBL/GenBank/DDBJ databases">
        <title>The complete genomes of actinobacterial strains from the NBC collection.</title>
        <authorList>
            <person name="Joergensen T.S."/>
            <person name="Alvarez Arevalo M."/>
            <person name="Sterndorff E.B."/>
            <person name="Faurdal D."/>
            <person name="Vuksanovic O."/>
            <person name="Mourched A.-S."/>
            <person name="Charusanti P."/>
            <person name="Shaw S."/>
            <person name="Blin K."/>
            <person name="Weber T."/>
        </authorList>
    </citation>
    <scope>NUCLEOTIDE SEQUENCE [LARGE SCALE GENOMIC DNA]</scope>
    <source>
        <strain evidence="3 5">NBC 01809</strain>
    </source>
</reference>
<reference evidence="2 4" key="1">
    <citation type="submission" date="2016-06" db="EMBL/GenBank/DDBJ databases">
        <authorList>
            <person name="Kjaerup R.B."/>
            <person name="Dalgaard T.S."/>
            <person name="Juul-Madsen H.R."/>
        </authorList>
    </citation>
    <scope>NUCLEOTIDE SEQUENCE [LARGE SCALE GENOMIC DNA]</scope>
    <source>
        <strain evidence="2 4">DSM 43363</strain>
    </source>
</reference>
<feature type="transmembrane region" description="Helical" evidence="1">
    <location>
        <begin position="130"/>
        <end position="151"/>
    </location>
</feature>
<keyword evidence="1" id="KW-0472">Membrane</keyword>
<dbReference type="EMBL" id="CP109071">
    <property type="protein sequence ID" value="WSA32986.1"/>
    <property type="molecule type" value="Genomic_DNA"/>
</dbReference>
<dbReference type="OrthoDB" id="3392781at2"/>
<evidence type="ECO:0000313" key="5">
    <source>
        <dbReference type="Proteomes" id="UP001334804"/>
    </source>
</evidence>
<sequence length="171" mass="19514">MGWRRKRAPIPPRSRWLPGYWLRHPLFSLVALLLGTPVLLLLEIDSAYRSHRLNTYGVHAEATVLEVHSLERNSYVVASFTTADGHHVVTQITDYYWSPWPRVGDAATVLYDPASPDAIVRDIRIGDESLTAWVFFGLVVTLVSGGGVSLWRTWSMWRENAEDWRSGRHFA</sequence>